<comment type="caution">
    <text evidence="1">The sequence shown here is derived from an EMBL/GenBank/DDBJ whole genome shotgun (WGS) entry which is preliminary data.</text>
</comment>
<organism evidence="1 2">
    <name type="scientific">Engystomops pustulosus</name>
    <name type="common">Tungara frog</name>
    <name type="synonym">Physalaemus pustulosus</name>
    <dbReference type="NCBI Taxonomy" id="76066"/>
    <lineage>
        <taxon>Eukaryota</taxon>
        <taxon>Metazoa</taxon>
        <taxon>Chordata</taxon>
        <taxon>Craniata</taxon>
        <taxon>Vertebrata</taxon>
        <taxon>Euteleostomi</taxon>
        <taxon>Amphibia</taxon>
        <taxon>Batrachia</taxon>
        <taxon>Anura</taxon>
        <taxon>Neobatrachia</taxon>
        <taxon>Hyloidea</taxon>
        <taxon>Leptodactylidae</taxon>
        <taxon>Leiuperinae</taxon>
        <taxon>Engystomops</taxon>
    </lineage>
</organism>
<dbReference type="AlphaFoldDB" id="A0AAV6ZFB4"/>
<gene>
    <name evidence="1" type="ORF">GDO81_026871</name>
</gene>
<proteinExistence type="predicted"/>
<evidence type="ECO:0000313" key="2">
    <source>
        <dbReference type="Proteomes" id="UP000824782"/>
    </source>
</evidence>
<dbReference type="EMBL" id="WNYA01000543">
    <property type="protein sequence ID" value="KAG8548044.1"/>
    <property type="molecule type" value="Genomic_DNA"/>
</dbReference>
<reference evidence="1" key="1">
    <citation type="thesis" date="2020" institute="ProQuest LLC" country="789 East Eisenhower Parkway, Ann Arbor, MI, USA">
        <title>Comparative Genomics and Chromosome Evolution.</title>
        <authorList>
            <person name="Mudd A.B."/>
        </authorList>
    </citation>
    <scope>NUCLEOTIDE SEQUENCE</scope>
    <source>
        <strain evidence="1">237g6f4</strain>
        <tissue evidence="1">Blood</tissue>
    </source>
</reference>
<dbReference type="Proteomes" id="UP000824782">
    <property type="component" value="Unassembled WGS sequence"/>
</dbReference>
<keyword evidence="2" id="KW-1185">Reference proteome</keyword>
<evidence type="ECO:0000313" key="1">
    <source>
        <dbReference type="EMBL" id="KAG8548044.1"/>
    </source>
</evidence>
<accession>A0AAV6ZFB4</accession>
<protein>
    <submittedName>
        <fullName evidence="1">Uncharacterized protein</fullName>
    </submittedName>
</protein>
<sequence>MSVLDFLTCTLTKSPTYQKKNVSFPQASRSAARCGNQLTDPQAQKKTSAQLYCNNASNGEAQSLQQRKRNRPTSILADRFFLPPPWQQFYLEILCV</sequence>
<name>A0AAV6ZFB4_ENGPU</name>